<proteinExistence type="predicted"/>
<organism evidence="2 3">
    <name type="scientific">Ricinus communis</name>
    <name type="common">Castor bean</name>
    <dbReference type="NCBI Taxonomy" id="3988"/>
    <lineage>
        <taxon>Eukaryota</taxon>
        <taxon>Viridiplantae</taxon>
        <taxon>Streptophyta</taxon>
        <taxon>Embryophyta</taxon>
        <taxon>Tracheophyta</taxon>
        <taxon>Spermatophyta</taxon>
        <taxon>Magnoliopsida</taxon>
        <taxon>eudicotyledons</taxon>
        <taxon>Gunneridae</taxon>
        <taxon>Pentapetalae</taxon>
        <taxon>rosids</taxon>
        <taxon>fabids</taxon>
        <taxon>Malpighiales</taxon>
        <taxon>Euphorbiaceae</taxon>
        <taxon>Acalyphoideae</taxon>
        <taxon>Acalypheae</taxon>
        <taxon>Ricinus</taxon>
    </lineage>
</organism>
<accession>B9TBN6</accession>
<dbReference type="Proteomes" id="UP000008311">
    <property type="component" value="Unassembled WGS sequence"/>
</dbReference>
<feature type="domain" description="DUF746" evidence="1">
    <location>
        <begin position="8"/>
        <end position="58"/>
    </location>
</feature>
<reference evidence="3" key="1">
    <citation type="journal article" date="2010" name="Nat. Biotechnol.">
        <title>Draft genome sequence of the oilseed species Ricinus communis.</title>
        <authorList>
            <person name="Chan A.P."/>
            <person name="Crabtree J."/>
            <person name="Zhao Q."/>
            <person name="Lorenzi H."/>
            <person name="Orvis J."/>
            <person name="Puiu D."/>
            <person name="Melake-Berhan A."/>
            <person name="Jones K.M."/>
            <person name="Redman J."/>
            <person name="Chen G."/>
            <person name="Cahoon E.B."/>
            <person name="Gedil M."/>
            <person name="Stanke M."/>
            <person name="Haas B.J."/>
            <person name="Wortman J.R."/>
            <person name="Fraser-Liggett C.M."/>
            <person name="Ravel J."/>
            <person name="Rabinowicz P.D."/>
        </authorList>
    </citation>
    <scope>NUCLEOTIDE SEQUENCE [LARGE SCALE GENOMIC DNA]</scope>
    <source>
        <strain evidence="3">cv. Hale</strain>
    </source>
</reference>
<evidence type="ECO:0000313" key="3">
    <source>
        <dbReference type="Proteomes" id="UP000008311"/>
    </source>
</evidence>
<evidence type="ECO:0000259" key="1">
    <source>
        <dbReference type="Pfam" id="PF05344"/>
    </source>
</evidence>
<dbReference type="InParanoid" id="B9TBN6"/>
<dbReference type="InterPro" id="IPR008008">
    <property type="entry name" value="DUF746"/>
</dbReference>
<keyword evidence="3" id="KW-1185">Reference proteome</keyword>
<dbReference type="AlphaFoldDB" id="B9TBN6"/>
<dbReference type="EMBL" id="EQ976633">
    <property type="protein sequence ID" value="EEF26728.1"/>
    <property type="molecule type" value="Genomic_DNA"/>
</dbReference>
<gene>
    <name evidence="2" type="ORF">RCOM_0207160</name>
</gene>
<dbReference type="Pfam" id="PF05344">
    <property type="entry name" value="DUF746"/>
    <property type="match status" value="1"/>
</dbReference>
<sequence length="152" mass="17315">MRKKEPDKQRELIRYLGLPLGVTQVAEILSTDPLSIRRWIRSFSRRCAQLDPSGDWLAGSDWGAPGSKNAMRAMRTTAIEVRRRRAGNVRLLQTDFFDVASGRRPELHARDRAANATYQLARAHDLNFRTTVKLRRESVTARSRQEIAIATA</sequence>
<evidence type="ECO:0000313" key="2">
    <source>
        <dbReference type="EMBL" id="EEF26728.1"/>
    </source>
</evidence>
<protein>
    <recommendedName>
        <fullName evidence="1">DUF746 domain-containing protein</fullName>
    </recommendedName>
</protein>
<name>B9TBN6_RICCO</name>